<reference evidence="1 2" key="1">
    <citation type="submission" date="2016-10" db="EMBL/GenBank/DDBJ databases">
        <authorList>
            <person name="de Groot N.N."/>
        </authorList>
    </citation>
    <scope>NUCLEOTIDE SEQUENCE [LARGE SCALE GENOMIC DNA]</scope>
    <source>
        <strain evidence="1 2">DSM 1801</strain>
    </source>
</reference>
<dbReference type="AlphaFoldDB" id="A0A1I0A7I8"/>
<sequence length="57" mass="6645">MIGHTFFLFLDDTFEAFAGVPNEIVTDNMKTVMDEARTEYFADKININSDYPSRKDY</sequence>
<accession>A0A1I0A7I8</accession>
<name>A0A1I0A7I8_9FIRM</name>
<dbReference type="STRING" id="29364.SAMN04487772_1053"/>
<dbReference type="EMBL" id="FOHN01000005">
    <property type="protein sequence ID" value="SES90100.1"/>
    <property type="molecule type" value="Genomic_DNA"/>
</dbReference>
<dbReference type="RefSeq" id="WP_177180627.1">
    <property type="nucleotide sequence ID" value="NZ_FOHN01000005.1"/>
</dbReference>
<keyword evidence="2" id="KW-1185">Reference proteome</keyword>
<evidence type="ECO:0000313" key="2">
    <source>
        <dbReference type="Proteomes" id="UP000199800"/>
    </source>
</evidence>
<proteinExistence type="predicted"/>
<gene>
    <name evidence="1" type="ORF">SAMN04487772_1053</name>
</gene>
<dbReference type="Proteomes" id="UP000199800">
    <property type="component" value="Unassembled WGS sequence"/>
</dbReference>
<evidence type="ECO:0000313" key="1">
    <source>
        <dbReference type="EMBL" id="SES90100.1"/>
    </source>
</evidence>
<organism evidence="1 2">
    <name type="scientific">[Clostridium] polysaccharolyticum</name>
    <dbReference type="NCBI Taxonomy" id="29364"/>
    <lineage>
        <taxon>Bacteria</taxon>
        <taxon>Bacillati</taxon>
        <taxon>Bacillota</taxon>
        <taxon>Clostridia</taxon>
        <taxon>Lachnospirales</taxon>
        <taxon>Lachnospiraceae</taxon>
    </lineage>
</organism>
<protein>
    <submittedName>
        <fullName evidence="1">Uncharacterized protein</fullName>
    </submittedName>
</protein>